<comment type="caution">
    <text evidence="1">The sequence shown here is derived from an EMBL/GenBank/DDBJ whole genome shotgun (WGS) entry which is preliminary data.</text>
</comment>
<reference evidence="1 2" key="1">
    <citation type="journal article" date="2016" name="Int. J. Syst. Evol. Microbiol.">
        <title>Lysobacter erysipheiresistens sp. nov., an antagonist of powdery mildew, isolated from tobacco-cultivated soil.</title>
        <authorList>
            <person name="Xie B."/>
            <person name="Li T."/>
            <person name="Lin X."/>
            <person name="Wang C.J."/>
            <person name="Chen Y.J."/>
            <person name="Liu W.J."/>
            <person name="Zhao Z.W."/>
        </authorList>
    </citation>
    <scope>NUCLEOTIDE SEQUENCE [LARGE SCALE GENOMIC DNA]</scope>
    <source>
        <strain evidence="1 2">RS-LYSO-3</strain>
    </source>
</reference>
<name>A0ABU7Z0C9_9GAMM</name>
<evidence type="ECO:0008006" key="3">
    <source>
        <dbReference type="Google" id="ProtNLM"/>
    </source>
</evidence>
<accession>A0ABU7Z0C9</accession>
<gene>
    <name evidence="1" type="ORF">SNE34_11485</name>
</gene>
<protein>
    <recommendedName>
        <fullName evidence="3">Lipoprotein</fullName>
    </recommendedName>
</protein>
<dbReference type="RefSeq" id="WP_332617339.1">
    <property type="nucleotide sequence ID" value="NZ_JAXGFP010000006.1"/>
</dbReference>
<sequence length="165" mass="17559">MIKYLLLASSFLVVSCSSPEGPSAEIDCGSAHVCEVPFQLIYSGKDELIGKTVKLSGYLVVGSEPESGGRGQVALLFSSRAQAKLCVAKEAVKLKSRSKAVAEALQKAAGDLVSVNGRILKGSARTGDDRFWLTMELTDEPTLIANEAEGIVSCFQQPPPLQETR</sequence>
<proteinExistence type="predicted"/>
<dbReference type="EMBL" id="JAXGFP010000006">
    <property type="protein sequence ID" value="MEG3184631.1"/>
    <property type="molecule type" value="Genomic_DNA"/>
</dbReference>
<organism evidence="1 2">
    <name type="scientific">Novilysobacter erysipheiresistens</name>
    <dbReference type="NCBI Taxonomy" id="1749332"/>
    <lineage>
        <taxon>Bacteria</taxon>
        <taxon>Pseudomonadati</taxon>
        <taxon>Pseudomonadota</taxon>
        <taxon>Gammaproteobacteria</taxon>
        <taxon>Lysobacterales</taxon>
        <taxon>Lysobacteraceae</taxon>
        <taxon>Novilysobacter</taxon>
    </lineage>
</organism>
<keyword evidence="2" id="KW-1185">Reference proteome</keyword>
<dbReference type="PROSITE" id="PS51257">
    <property type="entry name" value="PROKAR_LIPOPROTEIN"/>
    <property type="match status" value="1"/>
</dbReference>
<evidence type="ECO:0000313" key="2">
    <source>
        <dbReference type="Proteomes" id="UP001355056"/>
    </source>
</evidence>
<evidence type="ECO:0000313" key="1">
    <source>
        <dbReference type="EMBL" id="MEG3184631.1"/>
    </source>
</evidence>
<dbReference type="Proteomes" id="UP001355056">
    <property type="component" value="Unassembled WGS sequence"/>
</dbReference>